<dbReference type="PANTHER" id="PTHR10224:SF12">
    <property type="entry name" value="GLYOXALASE ELBB"/>
    <property type="match status" value="1"/>
</dbReference>
<dbReference type="SUPFAM" id="SSF52317">
    <property type="entry name" value="Class I glutamine amidotransferase-like"/>
    <property type="match status" value="1"/>
</dbReference>
<dbReference type="PANTHER" id="PTHR10224">
    <property type="entry name" value="ES1 PROTEIN HOMOLOG, MITOCHONDRIAL"/>
    <property type="match status" value="1"/>
</dbReference>
<evidence type="ECO:0000313" key="2">
    <source>
        <dbReference type="Proteomes" id="UP000230859"/>
    </source>
</evidence>
<name>A0A2H0LN73_9BACT</name>
<dbReference type="CDD" id="cd03133">
    <property type="entry name" value="GATase1_ES1"/>
    <property type="match status" value="1"/>
</dbReference>
<dbReference type="EMBL" id="PCVY01000060">
    <property type="protein sequence ID" value="PIQ85818.1"/>
    <property type="molecule type" value="Genomic_DNA"/>
</dbReference>
<dbReference type="InterPro" id="IPR029062">
    <property type="entry name" value="Class_I_gatase-like"/>
</dbReference>
<dbReference type="Gene3D" id="3.40.50.880">
    <property type="match status" value="1"/>
</dbReference>
<gene>
    <name evidence="1" type="ORF">COV74_07320</name>
</gene>
<dbReference type="Proteomes" id="UP000230859">
    <property type="component" value="Unassembled WGS sequence"/>
</dbReference>
<protein>
    <submittedName>
        <fullName evidence="1">Isoprenoid biosynthesis protein ElbB</fullName>
    </submittedName>
</protein>
<dbReference type="AlphaFoldDB" id="A0A2H0LN73"/>
<comment type="caution">
    <text evidence="1">The sequence shown here is derived from an EMBL/GenBank/DDBJ whole genome shotgun (WGS) entry which is preliminary data.</text>
</comment>
<proteinExistence type="predicted"/>
<dbReference type="PIRSF" id="PIRSF006320">
    <property type="entry name" value="Elb2"/>
    <property type="match status" value="1"/>
</dbReference>
<dbReference type="InterPro" id="IPR026041">
    <property type="entry name" value="ElbB"/>
</dbReference>
<dbReference type="NCBIfam" id="NF008747">
    <property type="entry name" value="PRK11780.1"/>
    <property type="match status" value="1"/>
</dbReference>
<accession>A0A2H0LN73</accession>
<reference evidence="1 2" key="1">
    <citation type="submission" date="2017-09" db="EMBL/GenBank/DDBJ databases">
        <title>Depth-based differentiation of microbial function through sediment-hosted aquifers and enrichment of novel symbionts in the deep terrestrial subsurface.</title>
        <authorList>
            <person name="Probst A.J."/>
            <person name="Ladd B."/>
            <person name="Jarett J.K."/>
            <person name="Geller-Mcgrath D.E."/>
            <person name="Sieber C.M."/>
            <person name="Emerson J.B."/>
            <person name="Anantharaman K."/>
            <person name="Thomas B.C."/>
            <person name="Malmstrom R."/>
            <person name="Stieglmeier M."/>
            <person name="Klingl A."/>
            <person name="Woyke T."/>
            <person name="Ryan C.M."/>
            <person name="Banfield J.F."/>
        </authorList>
    </citation>
    <scope>NUCLEOTIDE SEQUENCE [LARGE SCALE GENOMIC DNA]</scope>
    <source>
        <strain evidence="1">CG11_big_fil_rev_8_21_14_0_20_45_26</strain>
    </source>
</reference>
<sequence>MAKIGVVLSGCGFLDGSEIHESVFTLLHIAELGHEAVCMAPNIDQTQVINYLTKEEMKEKRNVLTEAARITRGKIKDIKTVRADDLDALIFPGGFGAAKNLSTFAAKGAGCEVNPDVSALAKAIHAQGKPIGVICISPAVLAKIFEGSHLQLTIGNEASVAKQIELLGQQHVVCDVTDVCLDSKHKIVSTPAYMYDKPIHQVAAGVAKLVKSVAEFIEKSKQTMPVKP</sequence>
<evidence type="ECO:0000313" key="1">
    <source>
        <dbReference type="EMBL" id="PIQ85818.1"/>
    </source>
</evidence>
<organism evidence="1 2">
    <name type="scientific">Candidatus Abzuiibacterium crystallinum</name>
    <dbReference type="NCBI Taxonomy" id="1974748"/>
    <lineage>
        <taxon>Bacteria</taxon>
        <taxon>Pseudomonadati</taxon>
        <taxon>Candidatus Omnitrophota</taxon>
        <taxon>Candidatus Abzuiibacterium</taxon>
    </lineage>
</organism>